<dbReference type="GO" id="GO:0003960">
    <property type="term" value="F:quinone reductase (NADPH) activity"/>
    <property type="evidence" value="ECO:0007669"/>
    <property type="project" value="InterPro"/>
</dbReference>
<dbReference type="GO" id="GO:0070402">
    <property type="term" value="F:NADPH binding"/>
    <property type="evidence" value="ECO:0007669"/>
    <property type="project" value="TreeGrafter"/>
</dbReference>
<dbReference type="EMBL" id="NVQC01000022">
    <property type="protein sequence ID" value="PTL35628.1"/>
    <property type="molecule type" value="Genomic_DNA"/>
</dbReference>
<dbReference type="SUPFAM" id="SSF50129">
    <property type="entry name" value="GroES-like"/>
    <property type="match status" value="1"/>
</dbReference>
<protein>
    <submittedName>
        <fullName evidence="4">NADPH:quinone reductase</fullName>
    </submittedName>
</protein>
<evidence type="ECO:0000259" key="3">
    <source>
        <dbReference type="SMART" id="SM00829"/>
    </source>
</evidence>
<dbReference type="CDD" id="cd05286">
    <property type="entry name" value="QOR2"/>
    <property type="match status" value="1"/>
</dbReference>
<keyword evidence="2" id="KW-0560">Oxidoreductase</keyword>
<dbReference type="GO" id="GO:0035925">
    <property type="term" value="F:mRNA 3'-UTR AU-rich region binding"/>
    <property type="evidence" value="ECO:0007669"/>
    <property type="project" value="TreeGrafter"/>
</dbReference>
<dbReference type="Proteomes" id="UP000241436">
    <property type="component" value="Unassembled WGS sequence"/>
</dbReference>
<evidence type="ECO:0000313" key="4">
    <source>
        <dbReference type="EMBL" id="PTL35628.1"/>
    </source>
</evidence>
<feature type="domain" description="Enoyl reductase (ER)" evidence="3">
    <location>
        <begin position="10"/>
        <end position="320"/>
    </location>
</feature>
<dbReference type="InterPro" id="IPR013154">
    <property type="entry name" value="ADH-like_N"/>
</dbReference>
<accession>A0A2T4TWY5</accession>
<keyword evidence="5" id="KW-1185">Reference proteome</keyword>
<dbReference type="RefSeq" id="WP_107562303.1">
    <property type="nucleotide sequence ID" value="NZ_NVQC01000022.1"/>
</dbReference>
<dbReference type="InterPro" id="IPR002364">
    <property type="entry name" value="Quin_OxRdtase/zeta-crystal_CS"/>
</dbReference>
<dbReference type="InterPro" id="IPR036291">
    <property type="entry name" value="NAD(P)-bd_dom_sf"/>
</dbReference>
<dbReference type="InterPro" id="IPR020843">
    <property type="entry name" value="ER"/>
</dbReference>
<reference evidence="5" key="2">
    <citation type="journal article" date="2018" name="Environ. Microbiol.">
        <title>Bloom of a denitrifying methanotroph, 'Candidatus Methylomirabilis limnetica', in a deep stratified lake.</title>
        <authorList>
            <person name="Graf J.S."/>
            <person name="Mayr M.J."/>
            <person name="Marchant H.K."/>
            <person name="Tienken D."/>
            <person name="Hach P.F."/>
            <person name="Brand A."/>
            <person name="Schubert C.J."/>
            <person name="Kuypers M.M."/>
            <person name="Milucka J."/>
        </authorList>
    </citation>
    <scope>NUCLEOTIDE SEQUENCE [LARGE SCALE GENOMIC DNA]</scope>
    <source>
        <strain evidence="5">Zug</strain>
    </source>
</reference>
<dbReference type="Gene3D" id="3.40.50.720">
    <property type="entry name" value="NAD(P)-binding Rossmann-like Domain"/>
    <property type="match status" value="1"/>
</dbReference>
<comment type="caution">
    <text evidence="4">The sequence shown here is derived from an EMBL/GenBank/DDBJ whole genome shotgun (WGS) entry which is preliminary data.</text>
</comment>
<dbReference type="FunFam" id="3.40.50.720:FF:000053">
    <property type="entry name" value="Quinone oxidoreductase 1"/>
    <property type="match status" value="1"/>
</dbReference>
<dbReference type="Gene3D" id="3.90.180.10">
    <property type="entry name" value="Medium-chain alcohol dehydrogenases, catalytic domain"/>
    <property type="match status" value="1"/>
</dbReference>
<dbReference type="SUPFAM" id="SSF51735">
    <property type="entry name" value="NAD(P)-binding Rossmann-fold domains"/>
    <property type="match status" value="1"/>
</dbReference>
<dbReference type="Pfam" id="PF00107">
    <property type="entry name" value="ADH_zinc_N"/>
    <property type="match status" value="1"/>
</dbReference>
<keyword evidence="1" id="KW-0521">NADP</keyword>
<dbReference type="PROSITE" id="PS01162">
    <property type="entry name" value="QOR_ZETA_CRYSTAL"/>
    <property type="match status" value="1"/>
</dbReference>
<proteinExistence type="predicted"/>
<reference evidence="4 5" key="1">
    <citation type="submission" date="2017-09" db="EMBL/GenBank/DDBJ databases">
        <title>Bloom of a denitrifying methanotroph, Candidatus Methylomirabilis limnetica, in a deep stratified lake.</title>
        <authorList>
            <person name="Graf J.S."/>
            <person name="Marchant H.K."/>
            <person name="Tienken D."/>
            <person name="Hach P.F."/>
            <person name="Brand A."/>
            <person name="Schubert C.J."/>
            <person name="Kuypers M.M."/>
            <person name="Milucka J."/>
        </authorList>
    </citation>
    <scope>NUCLEOTIDE SEQUENCE [LARGE SCALE GENOMIC DNA]</scope>
    <source>
        <strain evidence="4 5">Zug</strain>
    </source>
</reference>
<dbReference type="GO" id="GO:0005829">
    <property type="term" value="C:cytosol"/>
    <property type="evidence" value="ECO:0007669"/>
    <property type="project" value="TreeGrafter"/>
</dbReference>
<evidence type="ECO:0000256" key="1">
    <source>
        <dbReference type="ARBA" id="ARBA00022857"/>
    </source>
</evidence>
<dbReference type="GO" id="GO:0008270">
    <property type="term" value="F:zinc ion binding"/>
    <property type="evidence" value="ECO:0007669"/>
    <property type="project" value="InterPro"/>
</dbReference>
<evidence type="ECO:0000256" key="2">
    <source>
        <dbReference type="ARBA" id="ARBA00023002"/>
    </source>
</evidence>
<organism evidence="4 5">
    <name type="scientific">Candidatus Methylomirabilis limnetica</name>
    <dbReference type="NCBI Taxonomy" id="2033718"/>
    <lineage>
        <taxon>Bacteria</taxon>
        <taxon>Candidatus Methylomirabilota</taxon>
        <taxon>Candidatus Methylomirabilia</taxon>
        <taxon>Candidatus Methylomirabilales</taxon>
        <taxon>Candidatus Methylomirabilaceae</taxon>
        <taxon>Candidatus Methylomirabilis</taxon>
    </lineage>
</organism>
<dbReference type="InterPro" id="IPR047618">
    <property type="entry name" value="QOR-like"/>
</dbReference>
<dbReference type="OrthoDB" id="9805883at2"/>
<sequence>MRAIRMHEYGGPEVLRYEEVALPEPGVGEARVKLDAVGVNYIDIYQRKGQYPDQLPVIPGREAAGVVDAVGPGVSDLTPGARVVYAMHVGAYAEYAVVPVRRLVPIPDALEARVAAAVMLQGLTAHYLTHSAYPLQLGDRALIHAAAGGVGLLLVQMAKQRGAWVIGTVSTEQKADLARQAGADEVILYTQVDCETETKRLTSGQGVHVVYDSVGQTTFDKSLNCLGPRGYLVLYGQSSGPVPSLDPQVLSAKGSLYLTRPSLMHYTLDRAELLKRASDLFHWIMAGALTVRIDTTFPLAEAPLAHRYLEERKTKGKVLLIP</sequence>
<dbReference type="PANTHER" id="PTHR48106">
    <property type="entry name" value="QUINONE OXIDOREDUCTASE PIG3-RELATED"/>
    <property type="match status" value="1"/>
</dbReference>
<dbReference type="AlphaFoldDB" id="A0A2T4TWY5"/>
<dbReference type="SMART" id="SM00829">
    <property type="entry name" value="PKS_ER"/>
    <property type="match status" value="1"/>
</dbReference>
<dbReference type="Pfam" id="PF08240">
    <property type="entry name" value="ADH_N"/>
    <property type="match status" value="1"/>
</dbReference>
<name>A0A2T4TWY5_9BACT</name>
<gene>
    <name evidence="4" type="ORF">CLG94_07600</name>
</gene>
<dbReference type="PANTHER" id="PTHR48106:SF13">
    <property type="entry name" value="QUINONE OXIDOREDUCTASE-RELATED"/>
    <property type="match status" value="1"/>
</dbReference>
<dbReference type="InterPro" id="IPR013149">
    <property type="entry name" value="ADH-like_C"/>
</dbReference>
<evidence type="ECO:0000313" key="5">
    <source>
        <dbReference type="Proteomes" id="UP000241436"/>
    </source>
</evidence>
<dbReference type="InterPro" id="IPR011032">
    <property type="entry name" value="GroES-like_sf"/>
</dbReference>